<comment type="catalytic activity">
    <reaction evidence="10 11">
        <text>L-histidinol + 2 NAD(+) + H2O = L-histidine + 2 NADH + 3 H(+)</text>
        <dbReference type="Rhea" id="RHEA:20641"/>
        <dbReference type="ChEBI" id="CHEBI:15377"/>
        <dbReference type="ChEBI" id="CHEBI:15378"/>
        <dbReference type="ChEBI" id="CHEBI:57540"/>
        <dbReference type="ChEBI" id="CHEBI:57595"/>
        <dbReference type="ChEBI" id="CHEBI:57699"/>
        <dbReference type="ChEBI" id="CHEBI:57945"/>
        <dbReference type="EC" id="1.1.1.23"/>
    </reaction>
</comment>
<feature type="binding site" evidence="11 15">
    <location>
        <position position="433"/>
    </location>
    <ligand>
        <name>substrate</name>
    </ligand>
</feature>
<dbReference type="RefSeq" id="WP_143900368.1">
    <property type="nucleotide sequence ID" value="NZ_VJOL01000004.1"/>
</dbReference>
<evidence type="ECO:0000256" key="6">
    <source>
        <dbReference type="ARBA" id="ARBA00022833"/>
    </source>
</evidence>
<dbReference type="InterPro" id="IPR016161">
    <property type="entry name" value="Ald_DH/histidinol_DH"/>
</dbReference>
<dbReference type="NCBIfam" id="TIGR00069">
    <property type="entry name" value="hisD"/>
    <property type="match status" value="1"/>
</dbReference>
<evidence type="ECO:0000256" key="14">
    <source>
        <dbReference type="PIRSR" id="PIRSR000099-2"/>
    </source>
</evidence>
<feature type="binding site" evidence="11 16">
    <location>
        <position position="433"/>
    </location>
    <ligand>
        <name>Zn(2+)</name>
        <dbReference type="ChEBI" id="CHEBI:29105"/>
    </ligand>
</feature>
<evidence type="ECO:0000256" key="8">
    <source>
        <dbReference type="ARBA" id="ARBA00023027"/>
    </source>
</evidence>
<feature type="binding site" evidence="11 16">
    <location>
        <position position="374"/>
    </location>
    <ligand>
        <name>Zn(2+)</name>
        <dbReference type="ChEBI" id="CHEBI:29105"/>
    </ligand>
</feature>
<feature type="binding site" evidence="11 15">
    <location>
        <position position="341"/>
    </location>
    <ligand>
        <name>substrate</name>
    </ligand>
</feature>
<evidence type="ECO:0000256" key="12">
    <source>
        <dbReference type="PIRNR" id="PIRNR000099"/>
    </source>
</evidence>
<evidence type="ECO:0000256" key="17">
    <source>
        <dbReference type="RuleBase" id="RU004175"/>
    </source>
</evidence>
<accession>A0A554X6Y1</accession>
<dbReference type="HAMAP" id="MF_01024">
    <property type="entry name" value="HisD"/>
    <property type="match status" value="1"/>
</dbReference>
<dbReference type="FunFam" id="1.20.5.1300:FF:000002">
    <property type="entry name" value="Histidinol dehydrogenase, chloroplastic"/>
    <property type="match status" value="1"/>
</dbReference>
<keyword evidence="8 11" id="KW-0520">NAD</keyword>
<evidence type="ECO:0000313" key="19">
    <source>
        <dbReference type="Proteomes" id="UP000318542"/>
    </source>
</evidence>
<keyword evidence="19" id="KW-1185">Reference proteome</keyword>
<keyword evidence="4 11" id="KW-0028">Amino-acid biosynthesis</keyword>
<proteinExistence type="inferred from homology"/>
<feature type="binding site" evidence="11 15">
    <location>
        <position position="428"/>
    </location>
    <ligand>
        <name>substrate</name>
    </ligand>
</feature>
<evidence type="ECO:0000256" key="10">
    <source>
        <dbReference type="ARBA" id="ARBA00049489"/>
    </source>
</evidence>
<dbReference type="PROSITE" id="PS00611">
    <property type="entry name" value="HISOL_DEHYDROGENASE"/>
    <property type="match status" value="1"/>
</dbReference>
<feature type="binding site" evidence="11 15">
    <location>
        <position position="374"/>
    </location>
    <ligand>
        <name>substrate</name>
    </ligand>
</feature>
<evidence type="ECO:0000256" key="9">
    <source>
        <dbReference type="ARBA" id="ARBA00023102"/>
    </source>
</evidence>
<keyword evidence="7 11" id="KW-0560">Oxidoreductase</keyword>
<feature type="binding site" evidence="11 16">
    <location>
        <position position="275"/>
    </location>
    <ligand>
        <name>Zn(2+)</name>
        <dbReference type="ChEBI" id="CHEBI:29105"/>
    </ligand>
</feature>
<feature type="binding site" evidence="11 15">
    <location>
        <position position="250"/>
    </location>
    <ligand>
        <name>substrate</name>
    </ligand>
</feature>
<sequence>MTAADTLLARPLRLDSAAPDFDAQLTQRLQWSAATDAAIEARVAEILADVRARGDAAVLDYTRRFDGLSVTSVAELAIGADALRAAFEAIPAHQRDALQEAAARIRRYHQAQLDACGRSWQMRDADGTLLGQKVTPLDRVGIYVPGGKAAYPSSVLMNAIPAHVAGVPEIVMVVPTPRGERNPLVLAAAHVAGVSRAFAVGGAQAVAALAYGTATIPRVDKITGPGNAYVASAKKHVFGTVGIDMIAGPSEILVLADGTTPPDWVAMDLFSQAEHDELAQSILLCPDAAYLDAVQAAIDRLLPTMPRRAIIAKSLNDRGALIRTRDMAEACAISNRIAPEHLEVASRELRRWEPLLRHAGAIFLGAYTSESLGDYCAGPNHVLPTSGTARFSSPLGVYDFQKRSSLIEVSAEGAQTLGRIASVLAHGEGLTAHARAAELRLRAEGGA</sequence>
<feature type="binding site" evidence="11 14">
    <location>
        <position position="143"/>
    </location>
    <ligand>
        <name>NAD(+)</name>
        <dbReference type="ChEBI" id="CHEBI:57540"/>
    </ligand>
</feature>
<feature type="binding site" evidence="11 15">
    <location>
        <position position="272"/>
    </location>
    <ligand>
        <name>substrate</name>
    </ligand>
</feature>
<dbReference type="InterPro" id="IPR022695">
    <property type="entry name" value="Histidinol_DH_monofunct"/>
</dbReference>
<dbReference type="Proteomes" id="UP000318542">
    <property type="component" value="Unassembled WGS sequence"/>
</dbReference>
<comment type="similarity">
    <text evidence="2 11 12 17">Belongs to the histidinol dehydrogenase family.</text>
</comment>
<reference evidence="18 19" key="1">
    <citation type="submission" date="2019-07" db="EMBL/GenBank/DDBJ databases">
        <title>Tepidimonas thermarum AA-1 draft genome.</title>
        <authorList>
            <person name="Da Costa M.S."/>
            <person name="Froufe H.J.C."/>
            <person name="Egas C."/>
            <person name="Albuquerque L."/>
        </authorList>
    </citation>
    <scope>NUCLEOTIDE SEQUENCE [LARGE SCALE GENOMIC DNA]</scope>
    <source>
        <strain evidence="18 19">AA-1</strain>
    </source>
</reference>
<comment type="function">
    <text evidence="11">Catalyzes the sequential NAD-dependent oxidations of L-histidinol to L-histidinaldehyde and then to L-histidine.</text>
</comment>
<dbReference type="FunFam" id="3.40.50.1980:FF:000026">
    <property type="entry name" value="Histidinol dehydrogenase"/>
    <property type="match status" value="1"/>
</dbReference>
<feature type="binding site" evidence="11 14">
    <location>
        <position position="204"/>
    </location>
    <ligand>
        <name>NAD(+)</name>
        <dbReference type="ChEBI" id="CHEBI:57540"/>
    </ligand>
</feature>
<keyword evidence="9 11" id="KW-0368">Histidine biosynthesis</keyword>
<organism evidence="18 19">
    <name type="scientific">Tepidimonas thermarum</name>
    <dbReference type="NCBI Taxonomy" id="335431"/>
    <lineage>
        <taxon>Bacteria</taxon>
        <taxon>Pseudomonadati</taxon>
        <taxon>Pseudomonadota</taxon>
        <taxon>Betaproteobacteria</taxon>
        <taxon>Burkholderiales</taxon>
        <taxon>Tepidimonas</taxon>
    </lineage>
</organism>
<dbReference type="UniPathway" id="UPA00031">
    <property type="reaction ID" value="UER00014"/>
</dbReference>
<dbReference type="InterPro" id="IPR012131">
    <property type="entry name" value="Hstdl_DH"/>
</dbReference>
<dbReference type="EC" id="1.1.1.23" evidence="3 11"/>
<comment type="pathway">
    <text evidence="1 11">Amino-acid biosynthesis; L-histidine biosynthesis; L-histidine from 5-phospho-alpha-D-ribose 1-diphosphate: step 9/9.</text>
</comment>
<feature type="active site" description="Proton acceptor" evidence="11 13">
    <location>
        <position position="341"/>
    </location>
</feature>
<dbReference type="CDD" id="cd06572">
    <property type="entry name" value="Histidinol_dh"/>
    <property type="match status" value="1"/>
</dbReference>
<comment type="cofactor">
    <cofactor evidence="11 16">
        <name>Zn(2+)</name>
        <dbReference type="ChEBI" id="CHEBI:29105"/>
    </cofactor>
    <text evidence="11 16">Binds 1 zinc ion per subunit.</text>
</comment>
<dbReference type="Gene3D" id="3.40.50.1980">
    <property type="entry name" value="Nitrogenase molybdenum iron protein domain"/>
    <property type="match status" value="2"/>
</dbReference>
<dbReference type="PRINTS" id="PR00083">
    <property type="entry name" value="HOLDHDRGNASE"/>
</dbReference>
<dbReference type="GO" id="GO:0005829">
    <property type="term" value="C:cytosol"/>
    <property type="evidence" value="ECO:0007669"/>
    <property type="project" value="TreeGrafter"/>
</dbReference>
<evidence type="ECO:0000256" key="13">
    <source>
        <dbReference type="PIRSR" id="PIRSR000099-1"/>
    </source>
</evidence>
<gene>
    <name evidence="11 18" type="primary">hisD</name>
    <name evidence="18" type="ORF">Tther_00402</name>
</gene>
<dbReference type="GO" id="GO:0000105">
    <property type="term" value="P:L-histidine biosynthetic process"/>
    <property type="evidence" value="ECO:0007669"/>
    <property type="project" value="UniProtKB-UniRule"/>
</dbReference>
<dbReference type="SUPFAM" id="SSF53720">
    <property type="entry name" value="ALDH-like"/>
    <property type="match status" value="1"/>
</dbReference>
<evidence type="ECO:0000256" key="5">
    <source>
        <dbReference type="ARBA" id="ARBA00022723"/>
    </source>
</evidence>
<dbReference type="PANTHER" id="PTHR21256">
    <property type="entry name" value="HISTIDINOL DEHYDROGENASE HDH"/>
    <property type="match status" value="1"/>
</dbReference>
<dbReference type="EMBL" id="VJOL01000004">
    <property type="protein sequence ID" value="TSE31585.1"/>
    <property type="molecule type" value="Genomic_DNA"/>
</dbReference>
<dbReference type="GO" id="GO:0004399">
    <property type="term" value="F:histidinol dehydrogenase activity"/>
    <property type="evidence" value="ECO:0007669"/>
    <property type="project" value="UniProtKB-UniRule"/>
</dbReference>
<dbReference type="AlphaFoldDB" id="A0A554X6Y1"/>
<dbReference type="PIRSF" id="PIRSF000099">
    <property type="entry name" value="Histidinol_dh"/>
    <property type="match status" value="1"/>
</dbReference>
<evidence type="ECO:0000313" key="18">
    <source>
        <dbReference type="EMBL" id="TSE31585.1"/>
    </source>
</evidence>
<feature type="binding site" evidence="11 14">
    <location>
        <position position="227"/>
    </location>
    <ligand>
        <name>NAD(+)</name>
        <dbReference type="ChEBI" id="CHEBI:57540"/>
    </ligand>
</feature>
<evidence type="ECO:0000256" key="16">
    <source>
        <dbReference type="PIRSR" id="PIRSR000099-4"/>
    </source>
</evidence>
<dbReference type="Gene3D" id="1.20.5.1300">
    <property type="match status" value="1"/>
</dbReference>
<dbReference type="GO" id="GO:0051287">
    <property type="term" value="F:NAD binding"/>
    <property type="evidence" value="ECO:0007669"/>
    <property type="project" value="InterPro"/>
</dbReference>
<evidence type="ECO:0000256" key="11">
    <source>
        <dbReference type="HAMAP-Rule" id="MF_01024"/>
    </source>
</evidence>
<feature type="binding site" evidence="11 16">
    <location>
        <position position="272"/>
    </location>
    <ligand>
        <name>Zn(2+)</name>
        <dbReference type="ChEBI" id="CHEBI:29105"/>
    </ligand>
</feature>
<dbReference type="PANTHER" id="PTHR21256:SF2">
    <property type="entry name" value="HISTIDINE BIOSYNTHESIS TRIFUNCTIONAL PROTEIN"/>
    <property type="match status" value="1"/>
</dbReference>
<dbReference type="GO" id="GO:0008270">
    <property type="term" value="F:zinc ion binding"/>
    <property type="evidence" value="ECO:0007669"/>
    <property type="project" value="UniProtKB-UniRule"/>
</dbReference>
<comment type="caution">
    <text evidence="18">The sequence shown here is derived from an EMBL/GenBank/DDBJ whole genome shotgun (WGS) entry which is preliminary data.</text>
</comment>
<evidence type="ECO:0000256" key="4">
    <source>
        <dbReference type="ARBA" id="ARBA00022605"/>
    </source>
</evidence>
<keyword evidence="6 11" id="KW-0862">Zinc</keyword>
<dbReference type="InterPro" id="IPR001692">
    <property type="entry name" value="Histidinol_DH_CS"/>
</dbReference>
<evidence type="ECO:0000256" key="1">
    <source>
        <dbReference type="ARBA" id="ARBA00004940"/>
    </source>
</evidence>
<name>A0A554X6Y1_9BURK</name>
<feature type="binding site" evidence="11 15">
    <location>
        <position position="275"/>
    </location>
    <ligand>
        <name>substrate</name>
    </ligand>
</feature>
<protein>
    <recommendedName>
        <fullName evidence="3 11">Histidinol dehydrogenase</fullName>
        <shortName evidence="11">HDH</shortName>
        <ecNumber evidence="3 11">1.1.1.23</ecNumber>
    </recommendedName>
</protein>
<dbReference type="Pfam" id="PF00815">
    <property type="entry name" value="Histidinol_dh"/>
    <property type="match status" value="1"/>
</dbReference>
<evidence type="ECO:0000256" key="7">
    <source>
        <dbReference type="ARBA" id="ARBA00023002"/>
    </source>
</evidence>
<dbReference type="FunFam" id="3.40.50.1980:FF:000001">
    <property type="entry name" value="Histidinol dehydrogenase"/>
    <property type="match status" value="1"/>
</dbReference>
<evidence type="ECO:0000256" key="15">
    <source>
        <dbReference type="PIRSR" id="PIRSR000099-3"/>
    </source>
</evidence>
<evidence type="ECO:0000256" key="3">
    <source>
        <dbReference type="ARBA" id="ARBA00012965"/>
    </source>
</evidence>
<feature type="active site" description="Proton acceptor" evidence="11 13">
    <location>
        <position position="340"/>
    </location>
</feature>
<keyword evidence="5 11" id="KW-0479">Metal-binding</keyword>
<evidence type="ECO:0000256" key="2">
    <source>
        <dbReference type="ARBA" id="ARBA00010178"/>
    </source>
</evidence>
<dbReference type="OrthoDB" id="9805269at2"/>